<dbReference type="GO" id="GO:0030170">
    <property type="term" value="F:pyridoxal phosphate binding"/>
    <property type="evidence" value="ECO:0007669"/>
    <property type="project" value="InterPro"/>
</dbReference>
<keyword evidence="3 6" id="KW-0808">Transferase</keyword>
<dbReference type="EC" id="2.6.1.62" evidence="6"/>
<dbReference type="Pfam" id="PF00202">
    <property type="entry name" value="Aminotran_3"/>
    <property type="match status" value="1"/>
</dbReference>
<dbReference type="EMBL" id="FUKP01000038">
    <property type="protein sequence ID" value="SJN25337.1"/>
    <property type="molecule type" value="Genomic_DNA"/>
</dbReference>
<dbReference type="PIRSF" id="PIRSF000521">
    <property type="entry name" value="Transaminase_4ab_Lys_Orn"/>
    <property type="match status" value="1"/>
</dbReference>
<dbReference type="SUPFAM" id="SSF53383">
    <property type="entry name" value="PLP-dependent transferases"/>
    <property type="match status" value="1"/>
</dbReference>
<sequence>MRFADGVSALDLNSGLWNVPLGYRNARVGEAVMAAMTVGSYGGVFRRSSVAAEEVAERLVHLWPRGTYGKVLFATSGSAANDAVIKLSRLHRRRLGRSDRPVVVSFEGSYHGQTLGAMGLSGEDLLQGEMLTAPHEFVKVPVDDSDRVRQILDSHGTRISAVFIEPLQGTGTRPMDDAVLQEIFEARRRHGFLVIADEVATGFGRTGVMFRSARWRESADLVVLSKALTNGTQAASAILVGSEVADVFAAQGAIFPHGETQAGSLWACAAMNAVLDEFEERFGMVTADAQLPETRSMEQFLDKVSAPSMGLQVRGEGMFYTITGTEDFDGLAVGERLRSAGLVVHAGLHSIQLAPPFVLSHQQWADAAETLKEELHRVCADG</sequence>
<dbReference type="InterPro" id="IPR015421">
    <property type="entry name" value="PyrdxlP-dep_Trfase_major"/>
</dbReference>
<dbReference type="PROSITE" id="PS00600">
    <property type="entry name" value="AA_TRANSFER_CLASS_3"/>
    <property type="match status" value="1"/>
</dbReference>
<evidence type="ECO:0000256" key="5">
    <source>
        <dbReference type="RuleBase" id="RU003560"/>
    </source>
</evidence>
<organism evidence="6 7">
    <name type="scientific">Micrococcus lylae</name>
    <dbReference type="NCBI Taxonomy" id="1273"/>
    <lineage>
        <taxon>Bacteria</taxon>
        <taxon>Bacillati</taxon>
        <taxon>Actinomycetota</taxon>
        <taxon>Actinomycetes</taxon>
        <taxon>Micrococcales</taxon>
        <taxon>Micrococcaceae</taxon>
        <taxon>Micrococcus</taxon>
    </lineage>
</organism>
<reference evidence="6 7" key="1">
    <citation type="submission" date="2017-02" db="EMBL/GenBank/DDBJ databases">
        <authorList>
            <person name="Peterson S.W."/>
        </authorList>
    </citation>
    <scope>NUCLEOTIDE SEQUENCE [LARGE SCALE GENOMIC DNA]</scope>
    <source>
        <strain evidence="6 7">2B3F</strain>
    </source>
</reference>
<evidence type="ECO:0000256" key="3">
    <source>
        <dbReference type="ARBA" id="ARBA00022679"/>
    </source>
</evidence>
<comment type="similarity">
    <text evidence="5">Belongs to the class-III pyridoxal-phosphate-dependent aminotransferase family.</text>
</comment>
<keyword evidence="4 5" id="KW-0663">Pyridoxal phosphate</keyword>
<dbReference type="GO" id="GO:0042802">
    <property type="term" value="F:identical protein binding"/>
    <property type="evidence" value="ECO:0007669"/>
    <property type="project" value="TreeGrafter"/>
</dbReference>
<dbReference type="Gene3D" id="3.40.640.10">
    <property type="entry name" value="Type I PLP-dependent aspartate aminotransferase-like (Major domain)"/>
    <property type="match status" value="1"/>
</dbReference>
<dbReference type="InterPro" id="IPR015422">
    <property type="entry name" value="PyrdxlP-dep_Trfase_small"/>
</dbReference>
<evidence type="ECO:0000256" key="1">
    <source>
        <dbReference type="ARBA" id="ARBA00001933"/>
    </source>
</evidence>
<comment type="cofactor">
    <cofactor evidence="1">
        <name>pyridoxal 5'-phosphate</name>
        <dbReference type="ChEBI" id="CHEBI:597326"/>
    </cofactor>
</comment>
<dbReference type="AlphaFoldDB" id="A0A1R4IZS5"/>
<dbReference type="PANTHER" id="PTHR11986">
    <property type="entry name" value="AMINOTRANSFERASE CLASS III"/>
    <property type="match status" value="1"/>
</dbReference>
<name>A0A1R4IZS5_9MICC</name>
<evidence type="ECO:0000256" key="4">
    <source>
        <dbReference type="ARBA" id="ARBA00022898"/>
    </source>
</evidence>
<dbReference type="InterPro" id="IPR049704">
    <property type="entry name" value="Aminotrans_3_PPA_site"/>
</dbReference>
<accession>A0A1R4IZS5</accession>
<gene>
    <name evidence="6" type="ORF">FM125_05595</name>
</gene>
<proteinExistence type="inferred from homology"/>
<dbReference type="InterPro" id="IPR015424">
    <property type="entry name" value="PyrdxlP-dep_Trfase"/>
</dbReference>
<evidence type="ECO:0000256" key="2">
    <source>
        <dbReference type="ARBA" id="ARBA00022576"/>
    </source>
</evidence>
<dbReference type="InterPro" id="IPR005814">
    <property type="entry name" value="Aminotrans_3"/>
</dbReference>
<evidence type="ECO:0000313" key="6">
    <source>
        <dbReference type="EMBL" id="SJN25337.1"/>
    </source>
</evidence>
<dbReference type="Proteomes" id="UP000196230">
    <property type="component" value="Unassembled WGS sequence"/>
</dbReference>
<dbReference type="PANTHER" id="PTHR11986:SF79">
    <property type="entry name" value="ACETYLORNITHINE AMINOTRANSFERASE, MITOCHONDRIAL"/>
    <property type="match status" value="1"/>
</dbReference>
<dbReference type="Gene3D" id="3.90.1150.10">
    <property type="entry name" value="Aspartate Aminotransferase, domain 1"/>
    <property type="match status" value="1"/>
</dbReference>
<dbReference type="InterPro" id="IPR050103">
    <property type="entry name" value="Class-III_PLP-dep_AT"/>
</dbReference>
<evidence type="ECO:0000313" key="7">
    <source>
        <dbReference type="Proteomes" id="UP000196230"/>
    </source>
</evidence>
<keyword evidence="2 6" id="KW-0032">Aminotransferase</keyword>
<dbReference type="GO" id="GO:0004015">
    <property type="term" value="F:adenosylmethionine-8-amino-7-oxononanoate transaminase activity"/>
    <property type="evidence" value="ECO:0007669"/>
    <property type="project" value="UniProtKB-EC"/>
</dbReference>
<protein>
    <submittedName>
        <fullName evidence="6">Adenosylmethionine-8-amino-7-oxononanoate aminotransferase</fullName>
        <ecNumber evidence="6">2.6.1.62</ecNumber>
    </submittedName>
</protein>